<dbReference type="EMBL" id="HBUF01379573">
    <property type="protein sequence ID" value="CAG6729700.1"/>
    <property type="molecule type" value="Transcribed_RNA"/>
</dbReference>
<dbReference type="AlphaFoldDB" id="A0A8D8M5F5"/>
<organism evidence="1">
    <name type="scientific">Cacopsylla melanoneura</name>
    <dbReference type="NCBI Taxonomy" id="428564"/>
    <lineage>
        <taxon>Eukaryota</taxon>
        <taxon>Metazoa</taxon>
        <taxon>Ecdysozoa</taxon>
        <taxon>Arthropoda</taxon>
        <taxon>Hexapoda</taxon>
        <taxon>Insecta</taxon>
        <taxon>Pterygota</taxon>
        <taxon>Neoptera</taxon>
        <taxon>Paraneoptera</taxon>
        <taxon>Hemiptera</taxon>
        <taxon>Sternorrhyncha</taxon>
        <taxon>Psylloidea</taxon>
        <taxon>Psyllidae</taxon>
        <taxon>Psyllinae</taxon>
        <taxon>Cacopsylla</taxon>
    </lineage>
</organism>
<dbReference type="EMBL" id="HBUF01379574">
    <property type="protein sequence ID" value="CAG6729702.1"/>
    <property type="molecule type" value="Transcribed_RNA"/>
</dbReference>
<dbReference type="EMBL" id="HBUF01037603">
    <property type="protein sequence ID" value="CAG6617011.1"/>
    <property type="molecule type" value="Transcribed_RNA"/>
</dbReference>
<dbReference type="EMBL" id="HBUF01379572">
    <property type="protein sequence ID" value="CAG6729698.1"/>
    <property type="molecule type" value="Transcribed_RNA"/>
</dbReference>
<dbReference type="EMBL" id="HBUF01037605">
    <property type="protein sequence ID" value="CAG6617015.1"/>
    <property type="molecule type" value="Transcribed_RNA"/>
</dbReference>
<reference evidence="1" key="1">
    <citation type="submission" date="2021-05" db="EMBL/GenBank/DDBJ databases">
        <authorList>
            <person name="Alioto T."/>
            <person name="Alioto T."/>
            <person name="Gomez Garrido J."/>
        </authorList>
    </citation>
    <scope>NUCLEOTIDE SEQUENCE</scope>
</reference>
<proteinExistence type="predicted"/>
<dbReference type="EMBL" id="HBUF01578006">
    <property type="protein sequence ID" value="CAG6769038.1"/>
    <property type="molecule type" value="Transcribed_RNA"/>
</dbReference>
<sequence>MFCRYTASSSTVRNVLSISFPWKRFHTISKRNIPATNTFASIVRNSTRVGVNSFVTCTSTMSSLVSNARPCSRTKLVLKRTNCSMTWTPLLNTLVHSVTAPSHTNAVLENTCENITSRITI</sequence>
<accession>A0A8D8M5F5</accession>
<dbReference type="EMBL" id="HBUF01037604">
    <property type="protein sequence ID" value="CAG6617013.1"/>
    <property type="molecule type" value="Transcribed_RNA"/>
</dbReference>
<dbReference type="EMBL" id="HBUF01037606">
    <property type="protein sequence ID" value="CAG6617017.1"/>
    <property type="molecule type" value="Transcribed_RNA"/>
</dbReference>
<dbReference type="EMBL" id="HBUF01578005">
    <property type="protein sequence ID" value="CAG6769036.1"/>
    <property type="molecule type" value="Transcribed_RNA"/>
</dbReference>
<dbReference type="EMBL" id="HBUF01578004">
    <property type="protein sequence ID" value="CAG6769034.1"/>
    <property type="molecule type" value="Transcribed_RNA"/>
</dbReference>
<protein>
    <submittedName>
        <fullName evidence="1">Uncharacterized protein</fullName>
    </submittedName>
</protein>
<name>A0A8D8M5F5_9HEMI</name>
<evidence type="ECO:0000313" key="1">
    <source>
        <dbReference type="EMBL" id="CAG6617011.1"/>
    </source>
</evidence>